<feature type="disulfide bond" evidence="12">
    <location>
        <begin position="111"/>
        <end position="123"/>
    </location>
</feature>
<evidence type="ECO:0000256" key="8">
    <source>
        <dbReference type="ARBA" id="ARBA00023136"/>
    </source>
</evidence>
<feature type="transmembrane region" description="Helical" evidence="13">
    <location>
        <begin position="802"/>
        <end position="825"/>
    </location>
</feature>
<dbReference type="InterPro" id="IPR001611">
    <property type="entry name" value="Leu-rich_rpt"/>
</dbReference>
<evidence type="ECO:0000256" key="4">
    <source>
        <dbReference type="ARBA" id="ARBA00022692"/>
    </source>
</evidence>
<dbReference type="Pfam" id="PF13855">
    <property type="entry name" value="LRR_8"/>
    <property type="match status" value="2"/>
</dbReference>
<keyword evidence="8 13" id="KW-0472">Membrane</keyword>
<name>A0A2T7PEV8_POMCA</name>
<keyword evidence="3" id="KW-0433">Leucine-rich repeat</keyword>
<feature type="disulfide bond" evidence="12">
    <location>
        <begin position="408"/>
        <end position="426"/>
    </location>
</feature>
<dbReference type="SUPFAM" id="SSF81321">
    <property type="entry name" value="Family A G protein-coupled receptor-like"/>
    <property type="match status" value="1"/>
</dbReference>
<evidence type="ECO:0000256" key="5">
    <source>
        <dbReference type="ARBA" id="ARBA00022737"/>
    </source>
</evidence>
<keyword evidence="11" id="KW-0807">Transducer</keyword>
<dbReference type="InterPro" id="IPR017452">
    <property type="entry name" value="GPCR_Rhodpsn_7TM"/>
</dbReference>
<evidence type="ECO:0000256" key="2">
    <source>
        <dbReference type="ARBA" id="ARBA00022475"/>
    </source>
</evidence>
<feature type="disulfide bond" evidence="12">
    <location>
        <begin position="118"/>
        <end position="136"/>
    </location>
</feature>
<dbReference type="GO" id="GO:0008528">
    <property type="term" value="F:G protein-coupled peptide receptor activity"/>
    <property type="evidence" value="ECO:0007669"/>
    <property type="project" value="TreeGrafter"/>
</dbReference>
<dbReference type="PRINTS" id="PR00261">
    <property type="entry name" value="LDLRECEPTOR"/>
</dbReference>
<dbReference type="InterPro" id="IPR000276">
    <property type="entry name" value="GPCR_Rhodpsn"/>
</dbReference>
<feature type="transmembrane region" description="Helical" evidence="13">
    <location>
        <begin position="1022"/>
        <end position="1043"/>
    </location>
</feature>
<dbReference type="Gene3D" id="4.10.400.10">
    <property type="entry name" value="Low-density Lipoprotein Receptor"/>
    <property type="match status" value="11"/>
</dbReference>
<dbReference type="InterPro" id="IPR032675">
    <property type="entry name" value="LRR_dom_sf"/>
</dbReference>
<keyword evidence="7" id="KW-0297">G-protein coupled receptor</keyword>
<dbReference type="PANTHER" id="PTHR24372">
    <property type="entry name" value="GLYCOPROTEIN HORMONE RECEPTOR"/>
    <property type="match status" value="1"/>
</dbReference>
<feature type="transmembrane region" description="Helical" evidence="13">
    <location>
        <begin position="926"/>
        <end position="946"/>
    </location>
</feature>
<dbReference type="Pfam" id="PF00001">
    <property type="entry name" value="7tm_1"/>
    <property type="match status" value="1"/>
</dbReference>
<feature type="transmembrane region" description="Helical" evidence="13">
    <location>
        <begin position="1055"/>
        <end position="1083"/>
    </location>
</feature>
<evidence type="ECO:0000256" key="10">
    <source>
        <dbReference type="ARBA" id="ARBA00023170"/>
    </source>
</evidence>
<dbReference type="Gene3D" id="3.80.10.10">
    <property type="entry name" value="Ribonuclease Inhibitor"/>
    <property type="match status" value="2"/>
</dbReference>
<evidence type="ECO:0000256" key="7">
    <source>
        <dbReference type="ARBA" id="ARBA00023040"/>
    </source>
</evidence>
<comment type="caution">
    <text evidence="15">The sequence shown here is derived from an EMBL/GenBank/DDBJ whole genome shotgun (WGS) entry which is preliminary data.</text>
</comment>
<evidence type="ECO:0000256" key="12">
    <source>
        <dbReference type="PROSITE-ProRule" id="PRU00124"/>
    </source>
</evidence>
<feature type="disulfide bond" evidence="12">
    <location>
        <begin position="379"/>
        <end position="394"/>
    </location>
</feature>
<feature type="disulfide bond" evidence="12">
    <location>
        <begin position="157"/>
        <end position="175"/>
    </location>
</feature>
<feature type="disulfide bond" evidence="12">
    <location>
        <begin position="401"/>
        <end position="413"/>
    </location>
</feature>
<feature type="disulfide bond" evidence="12">
    <location>
        <begin position="526"/>
        <end position="538"/>
    </location>
</feature>
<dbReference type="Pfam" id="PF00057">
    <property type="entry name" value="Ldl_recept_a"/>
    <property type="match status" value="6"/>
</dbReference>
<comment type="caution">
    <text evidence="12">Lacks conserved residue(s) required for the propagation of feature annotation.</text>
</comment>
<feature type="transmembrane region" description="Helical" evidence="13">
    <location>
        <begin position="837"/>
        <end position="860"/>
    </location>
</feature>
<keyword evidence="10" id="KW-0675">Receptor</keyword>
<evidence type="ECO:0000256" key="3">
    <source>
        <dbReference type="ARBA" id="ARBA00022614"/>
    </source>
</evidence>
<dbReference type="PROSITE" id="PS50262">
    <property type="entry name" value="G_PROTEIN_RECEP_F1_2"/>
    <property type="match status" value="1"/>
</dbReference>
<keyword evidence="16" id="KW-1185">Reference proteome</keyword>
<dbReference type="OrthoDB" id="6022531at2759"/>
<dbReference type="SMART" id="SM00192">
    <property type="entry name" value="LDLa"/>
    <property type="match status" value="12"/>
</dbReference>
<dbReference type="FunFam" id="3.80.10.10:FF:001164">
    <property type="entry name" value="GH01279p"/>
    <property type="match status" value="1"/>
</dbReference>
<dbReference type="PANTHER" id="PTHR24372:SF77">
    <property type="entry name" value="G-PROTEIN COUPLED RECEPTORS FAMILY 1 PROFILE DOMAIN-CONTAINING PROTEIN"/>
    <property type="match status" value="1"/>
</dbReference>
<accession>A0A2T7PEV8</accession>
<dbReference type="CDD" id="cd15137">
    <property type="entry name" value="7tmA_Relaxin_R"/>
    <property type="match status" value="1"/>
</dbReference>
<feature type="transmembrane region" description="Helical" evidence="13">
    <location>
        <begin position="976"/>
        <end position="1001"/>
    </location>
</feature>
<feature type="disulfide bond" evidence="12">
    <location>
        <begin position="459"/>
        <end position="474"/>
    </location>
</feature>
<reference evidence="15 16" key="1">
    <citation type="submission" date="2018-04" db="EMBL/GenBank/DDBJ databases">
        <title>The genome of golden apple snail Pomacea canaliculata provides insight into stress tolerance and invasive adaptation.</title>
        <authorList>
            <person name="Liu C."/>
            <person name="Liu B."/>
            <person name="Ren Y."/>
            <person name="Zhang Y."/>
            <person name="Wang H."/>
            <person name="Li S."/>
            <person name="Jiang F."/>
            <person name="Yin L."/>
            <person name="Zhang G."/>
            <person name="Qian W."/>
            <person name="Fan W."/>
        </authorList>
    </citation>
    <scope>NUCLEOTIDE SEQUENCE [LARGE SCALE GENOMIC DNA]</scope>
    <source>
        <strain evidence="15">SZHN2017</strain>
        <tissue evidence="15">Muscle</tissue>
    </source>
</reference>
<dbReference type="PROSITE" id="PS01209">
    <property type="entry name" value="LDLRA_1"/>
    <property type="match status" value="5"/>
</dbReference>
<dbReference type="STRING" id="400727.A0A2T7PEV8"/>
<evidence type="ECO:0000259" key="14">
    <source>
        <dbReference type="PROSITE" id="PS50262"/>
    </source>
</evidence>
<dbReference type="InterPro" id="IPR002172">
    <property type="entry name" value="LDrepeatLR_classA_rpt"/>
</dbReference>
<evidence type="ECO:0000256" key="9">
    <source>
        <dbReference type="ARBA" id="ARBA00023157"/>
    </source>
</evidence>
<feature type="disulfide bond" evidence="12">
    <location>
        <begin position="150"/>
        <end position="162"/>
    </location>
</feature>
<keyword evidence="4 13" id="KW-0812">Transmembrane</keyword>
<organism evidence="15 16">
    <name type="scientific">Pomacea canaliculata</name>
    <name type="common">Golden apple snail</name>
    <dbReference type="NCBI Taxonomy" id="400727"/>
    <lineage>
        <taxon>Eukaryota</taxon>
        <taxon>Metazoa</taxon>
        <taxon>Spiralia</taxon>
        <taxon>Lophotrochozoa</taxon>
        <taxon>Mollusca</taxon>
        <taxon>Gastropoda</taxon>
        <taxon>Caenogastropoda</taxon>
        <taxon>Architaenioglossa</taxon>
        <taxon>Ampullarioidea</taxon>
        <taxon>Ampullariidae</taxon>
        <taxon>Pomacea</taxon>
    </lineage>
</organism>
<dbReference type="InterPro" id="IPR036055">
    <property type="entry name" value="LDL_receptor-like_sf"/>
</dbReference>
<gene>
    <name evidence="15" type="ORF">C0Q70_07378</name>
</gene>
<feature type="disulfide bond" evidence="12">
    <location>
        <begin position="266"/>
        <end position="278"/>
    </location>
</feature>
<feature type="disulfide bond" evidence="12">
    <location>
        <begin position="482"/>
        <end position="494"/>
    </location>
</feature>
<keyword evidence="2" id="KW-1003">Cell membrane</keyword>
<feature type="disulfide bond" evidence="12">
    <location>
        <begin position="440"/>
        <end position="452"/>
    </location>
</feature>
<dbReference type="SUPFAM" id="SSF52058">
    <property type="entry name" value="L domain-like"/>
    <property type="match status" value="1"/>
</dbReference>
<dbReference type="CDD" id="cd00112">
    <property type="entry name" value="LDLa"/>
    <property type="match status" value="9"/>
</dbReference>
<dbReference type="EMBL" id="PZQS01000004">
    <property type="protein sequence ID" value="PVD31952.1"/>
    <property type="molecule type" value="Genomic_DNA"/>
</dbReference>
<dbReference type="Gene3D" id="1.20.1070.10">
    <property type="entry name" value="Rhodopsin 7-helix transmembrane proteins"/>
    <property type="match status" value="1"/>
</dbReference>
<dbReference type="InterPro" id="IPR003591">
    <property type="entry name" value="Leu-rich_rpt_typical-subtyp"/>
</dbReference>
<feature type="disulfide bond" evidence="12">
    <location>
        <begin position="169"/>
        <end position="184"/>
    </location>
</feature>
<feature type="disulfide bond" evidence="12">
    <location>
        <begin position="447"/>
        <end position="465"/>
    </location>
</feature>
<feature type="disulfide bond" evidence="12">
    <location>
        <begin position="533"/>
        <end position="551"/>
    </location>
</feature>
<dbReference type="SMART" id="SM00369">
    <property type="entry name" value="LRR_TYP"/>
    <property type="match status" value="6"/>
</dbReference>
<keyword evidence="9 12" id="KW-1015">Disulfide bond</keyword>
<dbReference type="GO" id="GO:0009755">
    <property type="term" value="P:hormone-mediated signaling pathway"/>
    <property type="evidence" value="ECO:0007669"/>
    <property type="project" value="TreeGrafter"/>
</dbReference>
<feature type="domain" description="G-protein coupled receptors family 1 profile" evidence="14">
    <location>
        <begin position="818"/>
        <end position="1074"/>
    </location>
</feature>
<proteinExistence type="predicted"/>
<evidence type="ECO:0000256" key="6">
    <source>
        <dbReference type="ARBA" id="ARBA00022989"/>
    </source>
</evidence>
<dbReference type="PROSITE" id="PS50068">
    <property type="entry name" value="LDLRA_2"/>
    <property type="match status" value="10"/>
</dbReference>
<dbReference type="SUPFAM" id="SSF57424">
    <property type="entry name" value="LDL receptor-like module"/>
    <property type="match status" value="9"/>
</dbReference>
<dbReference type="InterPro" id="IPR023415">
    <property type="entry name" value="LDLR_class-A_CS"/>
</dbReference>
<dbReference type="Proteomes" id="UP000245119">
    <property type="component" value="Linkage Group LG4"/>
</dbReference>
<comment type="subcellular location">
    <subcellularLocation>
        <location evidence="1">Cell membrane</location>
        <topology evidence="1">Multi-pass membrane protein</topology>
    </subcellularLocation>
</comment>
<protein>
    <recommendedName>
        <fullName evidence="14">G-protein coupled receptors family 1 profile domain-containing protein</fullName>
    </recommendedName>
</protein>
<sequence>MSLTFNCLDVCGGVLASPPQTSTNLNKLHLVEAVDRTCLPDSRQQLRKWADGTFTNGEVVEDEDATKSLCAEDWSFKCDESMQECIDPKFLCNGVSECLNGRDESVEQCGCLPNEFQCNRSHCIDVIKRCDLTDDCQDGSDERNCETYLCPLTHVKCTNHFCVPRDLMCDYVDDCGDNSDEAQCEPRECAQTEFRCNNSECVSMNYICDGQPDCKDHSDELPESCERNFKCPTGLYILQSLVCDGWEDCVFTHADEFHCELLQNLCRSDEFRCNSSRCISRNAVCDGVCDCINTCEDENGCRNYGCKLGEGYLCRTTHRCLAPDLVCDGHNDCKNTQNGMDEHFCQTGKTNCNGLPVAEFGENPLLCDSGQCVPDSTLCDHYMDCLDGKDEENCDSTFKPCEENQFQCSNKQCIHKSARCDGKPDCIDRTDEVDCGDEPCPQHTRRCGGGQCVSETKWCDFERDCPDGSDEMSCRPEMHPQCTASQFRCSSGQCVDQDVVCYDGKAAKNRGCKDNSHLINCTTHSCKEGQFKCRRSYCVDSGQRCDGVVDCLMAAWDEHGCAFKCPYYSPVCICEGEDIHCENKQLTTLPHIERKAEPFSNHFSGNRLELTADTFVGLDRMTYLDLSNNSLESIPDGCFQKLWRLVYLNLKNNKLHILTNGTFQGLSNLRTLFLEGNEIGTIVPHAFVGLASLTSLDLSKHRLSKIPQNAFVGLRNLHVLSLSQNLIDTIANGAFNGLDNLLSLDLSQNVIVLVEKNVFHGMGKLDTLYTDGFWFCCLAGRVPHCYPEPDEFSSCEDLMSNYVLRVSIWVLGMVASFGNLLVIGWRARDMRCGKVHSFLITNLALGDFFMGVYLLIIAVVDSYYRGVYIIYDRSWRTSDLCRFSGFISTFSSELSVFTLTVITLDRLVCIIFPLKLKRLGLKQATIVMLMVWLAVFIVSILPLLGFDYFREFYGRSGVCLALHVTPDRPPGWEYSVAIFLVLNFASFLLIFFSYLWMFFIAKRTRSAVRSSESKNDSAMARRMTLIVMTDFCCWVPIILLGFASLGGARSSNEVYAWIAVFVLPLNSAINPILYTISTAPFLGNVRKRASRFRKSFISSFTMDNTKHSYVDDRTTNSYYDRKSPYRQMDLIRMRSLNRSPLNSHSESDI</sequence>
<evidence type="ECO:0000256" key="1">
    <source>
        <dbReference type="ARBA" id="ARBA00004651"/>
    </source>
</evidence>
<feature type="disulfide bond" evidence="12">
    <location>
        <begin position="196"/>
        <end position="214"/>
    </location>
</feature>
<evidence type="ECO:0000256" key="13">
    <source>
        <dbReference type="SAM" id="Phobius"/>
    </source>
</evidence>
<keyword evidence="6 13" id="KW-1133">Transmembrane helix</keyword>
<dbReference type="AlphaFoldDB" id="A0A2T7PEV8"/>
<evidence type="ECO:0000313" key="16">
    <source>
        <dbReference type="Proteomes" id="UP000245119"/>
    </source>
</evidence>
<feature type="disulfide bond" evidence="12">
    <location>
        <begin position="420"/>
        <end position="435"/>
    </location>
</feature>
<dbReference type="GO" id="GO:0007189">
    <property type="term" value="P:adenylate cyclase-activating G protein-coupled receptor signaling pathway"/>
    <property type="evidence" value="ECO:0007669"/>
    <property type="project" value="TreeGrafter"/>
</dbReference>
<feature type="disulfide bond" evidence="12">
    <location>
        <begin position="130"/>
        <end position="145"/>
    </location>
</feature>
<keyword evidence="5" id="KW-0677">Repeat</keyword>
<dbReference type="FunFam" id="1.20.1070.10:FF:000333">
    <property type="entry name" value="Relaxin receptor 1"/>
    <property type="match status" value="1"/>
</dbReference>
<evidence type="ECO:0000313" key="15">
    <source>
        <dbReference type="EMBL" id="PVD31952.1"/>
    </source>
</evidence>
<feature type="disulfide bond" evidence="12">
    <location>
        <begin position="367"/>
        <end position="385"/>
    </location>
</feature>
<dbReference type="PROSITE" id="PS51450">
    <property type="entry name" value="LRR"/>
    <property type="match status" value="2"/>
</dbReference>
<evidence type="ECO:0000256" key="11">
    <source>
        <dbReference type="ARBA" id="ARBA00023224"/>
    </source>
</evidence>
<feature type="disulfide bond" evidence="12">
    <location>
        <begin position="189"/>
        <end position="201"/>
    </location>
</feature>
<feature type="disulfide bond" evidence="12">
    <location>
        <begin position="273"/>
        <end position="291"/>
    </location>
</feature>
<dbReference type="Pfam" id="PF00560">
    <property type="entry name" value="LRR_1"/>
    <property type="match status" value="1"/>
</dbReference>
<dbReference type="GO" id="GO:0005886">
    <property type="term" value="C:plasma membrane"/>
    <property type="evidence" value="ECO:0007669"/>
    <property type="project" value="UniProtKB-SubCell"/>
</dbReference>